<dbReference type="Proteomes" id="UP001271723">
    <property type="component" value="Unassembled WGS sequence"/>
</dbReference>
<name>A0ABU4LLD2_9ACTN</name>
<keyword evidence="1" id="KW-0812">Transmembrane</keyword>
<proteinExistence type="predicted"/>
<protein>
    <recommendedName>
        <fullName evidence="4">Integral membrane protein</fullName>
    </recommendedName>
</protein>
<keyword evidence="1" id="KW-1133">Transmembrane helix</keyword>
<gene>
    <name evidence="2" type="ORF">PV517_46290</name>
</gene>
<evidence type="ECO:0000313" key="3">
    <source>
        <dbReference type="Proteomes" id="UP001271723"/>
    </source>
</evidence>
<reference evidence="2 3" key="1">
    <citation type="journal article" date="2023" name="Microb. Genom.">
        <title>Mesoterricola silvestris gen. nov., sp. nov., Mesoterricola sediminis sp. nov., Geothrix oryzae sp. nov., Geothrix edaphica sp. nov., Geothrix rubra sp. nov., and Geothrix limicola sp. nov., six novel members of Acidobacteriota isolated from soils.</title>
        <authorList>
            <person name="Weisberg A.J."/>
            <person name="Pearce E."/>
            <person name="Kramer C.G."/>
            <person name="Chang J.H."/>
            <person name="Clarke C.R."/>
        </authorList>
    </citation>
    <scope>NUCLEOTIDE SEQUENCE [LARGE SCALE GENOMIC DNA]</scope>
    <source>
        <strain evidence="2 3">NRRL_B-2795</strain>
    </source>
</reference>
<evidence type="ECO:0008006" key="4">
    <source>
        <dbReference type="Google" id="ProtNLM"/>
    </source>
</evidence>
<comment type="caution">
    <text evidence="2">The sequence shown here is derived from an EMBL/GenBank/DDBJ whole genome shotgun (WGS) entry which is preliminary data.</text>
</comment>
<sequence length="99" mass="10387">MERSAAPAGRDRPGRALAVIWGGLAFALLLCAAVQWVTPHLLSATAGGTVPVLLAQILALLLVLVQLAGLAGLCFYGWHALFTTPLCVIASLRGRRDAR</sequence>
<dbReference type="EMBL" id="JARAVY010000038">
    <property type="protein sequence ID" value="MDX2916065.1"/>
    <property type="molecule type" value="Genomic_DNA"/>
</dbReference>
<keyword evidence="3" id="KW-1185">Reference proteome</keyword>
<feature type="transmembrane region" description="Helical" evidence="1">
    <location>
        <begin position="16"/>
        <end position="37"/>
    </location>
</feature>
<accession>A0ABU4LLD2</accession>
<evidence type="ECO:0000313" key="2">
    <source>
        <dbReference type="EMBL" id="MDX2916065.1"/>
    </source>
</evidence>
<keyword evidence="1" id="KW-0472">Membrane</keyword>
<dbReference type="RefSeq" id="WP_060880539.1">
    <property type="nucleotide sequence ID" value="NZ_JAGJBZ010000005.1"/>
</dbReference>
<feature type="transmembrane region" description="Helical" evidence="1">
    <location>
        <begin position="57"/>
        <end position="90"/>
    </location>
</feature>
<organism evidence="2 3">
    <name type="scientific">Streptomyces griseiscabiei</name>
    <dbReference type="NCBI Taxonomy" id="2993540"/>
    <lineage>
        <taxon>Bacteria</taxon>
        <taxon>Bacillati</taxon>
        <taxon>Actinomycetota</taxon>
        <taxon>Actinomycetes</taxon>
        <taxon>Kitasatosporales</taxon>
        <taxon>Streptomycetaceae</taxon>
        <taxon>Streptomyces</taxon>
    </lineage>
</organism>
<evidence type="ECO:0000256" key="1">
    <source>
        <dbReference type="SAM" id="Phobius"/>
    </source>
</evidence>